<dbReference type="PANTHER" id="PTHR10094">
    <property type="entry name" value="STEROL CARRIER PROTEIN 2 SCP-2 FAMILY PROTEIN"/>
    <property type="match status" value="1"/>
</dbReference>
<feature type="domain" description="SCP2" evidence="1">
    <location>
        <begin position="25"/>
        <end position="101"/>
    </location>
</feature>
<proteinExistence type="predicted"/>
<gene>
    <name evidence="2" type="ORF">GOCE00092_LOCUS9808</name>
</gene>
<sequence length="119" mass="12683">MATIDDIFDAFKAALPTVKGKFPSKIVKLDVDGTCFIVNGKEGTVMKDDGSSVKKPDLALKTSLSTMQALLQKKMTAQQAFMKGKLKLKGNMGIAMKLNVLVNAAIKVMASSSATTSRL</sequence>
<organism evidence="2">
    <name type="scientific">Grammatophora oceanica</name>
    <dbReference type="NCBI Taxonomy" id="210454"/>
    <lineage>
        <taxon>Eukaryota</taxon>
        <taxon>Sar</taxon>
        <taxon>Stramenopiles</taxon>
        <taxon>Ochrophyta</taxon>
        <taxon>Bacillariophyta</taxon>
        <taxon>Fragilariophyceae</taxon>
        <taxon>Fragilariophycidae</taxon>
        <taxon>Rhabdonematales</taxon>
        <taxon>Grammatophoraceae</taxon>
        <taxon>Grammatophora</taxon>
    </lineage>
</organism>
<name>A0A7S1UYL2_9STRA</name>
<dbReference type="InterPro" id="IPR003033">
    <property type="entry name" value="SCP2_sterol-bd_dom"/>
</dbReference>
<dbReference type="Gene3D" id="3.30.1050.10">
    <property type="entry name" value="SCP2 sterol-binding domain"/>
    <property type="match status" value="1"/>
</dbReference>
<dbReference type="InterPro" id="IPR036527">
    <property type="entry name" value="SCP2_sterol-bd_dom_sf"/>
</dbReference>
<dbReference type="Pfam" id="PF02036">
    <property type="entry name" value="SCP2"/>
    <property type="match status" value="1"/>
</dbReference>
<dbReference type="PANTHER" id="PTHR10094:SF25">
    <property type="entry name" value="SCP2 STEROL-BINDING DOMAIN-CONTAINING PROTEIN 1"/>
    <property type="match status" value="1"/>
</dbReference>
<reference evidence="2" key="1">
    <citation type="submission" date="2021-01" db="EMBL/GenBank/DDBJ databases">
        <authorList>
            <person name="Corre E."/>
            <person name="Pelletier E."/>
            <person name="Niang G."/>
            <person name="Scheremetjew M."/>
            <person name="Finn R."/>
            <person name="Kale V."/>
            <person name="Holt S."/>
            <person name="Cochrane G."/>
            <person name="Meng A."/>
            <person name="Brown T."/>
            <person name="Cohen L."/>
        </authorList>
    </citation>
    <scope>NUCLEOTIDE SEQUENCE</scope>
    <source>
        <strain evidence="2">CCMP 410</strain>
    </source>
</reference>
<evidence type="ECO:0000313" key="2">
    <source>
        <dbReference type="EMBL" id="CAD9280898.1"/>
    </source>
</evidence>
<dbReference type="AlphaFoldDB" id="A0A7S1UYL2"/>
<dbReference type="EMBL" id="HBGK01019367">
    <property type="protein sequence ID" value="CAD9280898.1"/>
    <property type="molecule type" value="Transcribed_RNA"/>
</dbReference>
<dbReference type="GO" id="GO:0005829">
    <property type="term" value="C:cytosol"/>
    <property type="evidence" value="ECO:0007669"/>
    <property type="project" value="TreeGrafter"/>
</dbReference>
<evidence type="ECO:0000259" key="1">
    <source>
        <dbReference type="Pfam" id="PF02036"/>
    </source>
</evidence>
<dbReference type="SUPFAM" id="SSF55718">
    <property type="entry name" value="SCP-like"/>
    <property type="match status" value="1"/>
</dbReference>
<accession>A0A7S1UYL2</accession>
<protein>
    <recommendedName>
        <fullName evidence="1">SCP2 domain-containing protein</fullName>
    </recommendedName>
</protein>